<dbReference type="Proteomes" id="UP000058660">
    <property type="component" value="Chromosome"/>
</dbReference>
<organism evidence="1 2">
    <name type="scientific">Thermus aquaticus (strain ATCC BAA-2747 / Y51MC23)</name>
    <dbReference type="NCBI Taxonomy" id="498848"/>
    <lineage>
        <taxon>Bacteria</taxon>
        <taxon>Thermotogati</taxon>
        <taxon>Deinococcota</taxon>
        <taxon>Deinococci</taxon>
        <taxon>Thermales</taxon>
        <taxon>Thermaceae</taxon>
        <taxon>Thermus</taxon>
    </lineage>
</organism>
<dbReference type="EMBL" id="CP010822">
    <property type="protein sequence ID" value="ALJ90827.1"/>
    <property type="molecule type" value="Genomic_DNA"/>
</dbReference>
<name>A0ABM5VLQ8_THEA5</name>
<evidence type="ECO:0000313" key="1">
    <source>
        <dbReference type="EMBL" id="ALJ90827.1"/>
    </source>
</evidence>
<accession>A0ABM5VLQ8</accession>
<gene>
    <name evidence="1" type="ORF">TO73_0979</name>
</gene>
<proteinExistence type="predicted"/>
<evidence type="ECO:0000313" key="2">
    <source>
        <dbReference type="Proteomes" id="UP000058660"/>
    </source>
</evidence>
<protein>
    <submittedName>
        <fullName evidence="1">Uncharacterized protein</fullName>
    </submittedName>
</protein>
<keyword evidence="2" id="KW-1185">Reference proteome</keyword>
<sequence>MNYLFLKEGTLSELRGLYKDGRTQIPLQFLVGEEGGPVAYEVYVASRDAGLMGDLARALEAPAYPLSLGPAFALGWAEAVTLARGEVVEGWEGKGIGWWQADRLRLKELLPEVRLYRDRFPVALSPDRNPRRVEELALEIGGKPLAVAYEGPVLRVDGLEGCAVGVVRV</sequence>
<reference evidence="2" key="1">
    <citation type="journal article" date="2015" name="PLoS ONE">
        <title>Complete Genome Sequence of Thermus aquaticus Y51MC23.</title>
        <authorList>
            <person name="Brumm P.J."/>
            <person name="Monsma S."/>
            <person name="Keough B."/>
            <person name="Jasinovica S."/>
            <person name="Ferguson E."/>
            <person name="Schoenfeld T."/>
            <person name="Lodes M."/>
            <person name="Mead D.A."/>
        </authorList>
    </citation>
    <scope>NUCLEOTIDE SEQUENCE [LARGE SCALE GENOMIC DNA]</scope>
    <source>
        <strain evidence="2">BAA-2747 / Y51MC23</strain>
    </source>
</reference>